<proteinExistence type="predicted"/>
<dbReference type="Proteomes" id="UP000789831">
    <property type="component" value="Unassembled WGS sequence"/>
</dbReference>
<dbReference type="EMBL" id="CAJVPL010015670">
    <property type="protein sequence ID" value="CAG8693935.1"/>
    <property type="molecule type" value="Genomic_DNA"/>
</dbReference>
<evidence type="ECO:0000313" key="1">
    <source>
        <dbReference type="EMBL" id="CAG8693935.1"/>
    </source>
</evidence>
<feature type="non-terminal residue" evidence="1">
    <location>
        <position position="45"/>
    </location>
</feature>
<evidence type="ECO:0000313" key="2">
    <source>
        <dbReference type="Proteomes" id="UP000789831"/>
    </source>
</evidence>
<reference evidence="1" key="1">
    <citation type="submission" date="2021-06" db="EMBL/GenBank/DDBJ databases">
        <authorList>
            <person name="Kallberg Y."/>
            <person name="Tangrot J."/>
            <person name="Rosling A."/>
        </authorList>
    </citation>
    <scope>NUCLEOTIDE SEQUENCE</scope>
    <source>
        <strain evidence="1">MT106</strain>
    </source>
</reference>
<gene>
    <name evidence="1" type="ORF">AGERDE_LOCUS13209</name>
</gene>
<name>A0A9N9EVF1_9GLOM</name>
<dbReference type="OrthoDB" id="2406786at2759"/>
<protein>
    <submittedName>
        <fullName evidence="1">6223_t:CDS:1</fullName>
    </submittedName>
</protein>
<dbReference type="AlphaFoldDB" id="A0A9N9EVF1"/>
<keyword evidence="2" id="KW-1185">Reference proteome</keyword>
<comment type="caution">
    <text evidence="1">The sequence shown here is derived from an EMBL/GenBank/DDBJ whole genome shotgun (WGS) entry which is preliminary data.</text>
</comment>
<sequence>MTALSKLATLATNQETSIKSRQQEILNWYYYSLEFENKVRDITAD</sequence>
<organism evidence="1 2">
    <name type="scientific">Ambispora gerdemannii</name>
    <dbReference type="NCBI Taxonomy" id="144530"/>
    <lineage>
        <taxon>Eukaryota</taxon>
        <taxon>Fungi</taxon>
        <taxon>Fungi incertae sedis</taxon>
        <taxon>Mucoromycota</taxon>
        <taxon>Glomeromycotina</taxon>
        <taxon>Glomeromycetes</taxon>
        <taxon>Archaeosporales</taxon>
        <taxon>Ambisporaceae</taxon>
        <taxon>Ambispora</taxon>
    </lineage>
</organism>
<accession>A0A9N9EVF1</accession>